<dbReference type="AlphaFoldDB" id="A0A078LZ43"/>
<name>A0A078LZ43_9BACL</name>
<dbReference type="PATRIC" id="fig|1461583.4.peg.561"/>
<feature type="domain" description="Transposase IS204/IS1001/IS1096/IS1165 DDE" evidence="1">
    <location>
        <begin position="149"/>
        <end position="378"/>
    </location>
</feature>
<reference evidence="2" key="1">
    <citation type="submission" date="2014-07" db="EMBL/GenBank/DDBJ databases">
        <authorList>
            <person name="Urmite Genomes Urmite Genomes"/>
        </authorList>
    </citation>
    <scope>NUCLEOTIDE SEQUENCE</scope>
    <source>
        <strain evidence="2">13S34_air</strain>
    </source>
</reference>
<proteinExistence type="predicted"/>
<dbReference type="EMBL" id="LN483073">
    <property type="protein sequence ID" value="CEA00378.1"/>
    <property type="molecule type" value="Genomic_DNA"/>
</dbReference>
<sequence length="385" mass="44402">MCSKFIKLILPLPCFFEIALPSDEEPNVFRATAAPQTIACPICAGATVCHDRVLRRFRHGYAWHIGVLWIELFVPRQRCKDCGCTFTFDYGLGLLHSSTEAFRLEITKRCHGRSIAEVAREYKLPYTTVERWFYTYAPNQLVEEEAQHICVDEFALRKGHNYATSVLNAATGRILAIVPHRDQDTIETVLKKVTGKVQTVISDFAPAMVGAIQAVYPTAIHVLDRFHLVQFFTAAQQRRRRYLGEAKKQHKARFIDRCLARKPDELTEEERLFVQQWLLEDFHTKHIYEALNHMRYVLKATTKGQASRRLGDWLTRYQFHDCGVVAKIAKTVVLRKEAMIDTIQSHLSNGIMEGTNNKIKLIKRRGFGYRNDAHLFLRLQLETGH</sequence>
<evidence type="ECO:0000313" key="2">
    <source>
        <dbReference type="EMBL" id="CEA00378.1"/>
    </source>
</evidence>
<protein>
    <submittedName>
        <fullName evidence="2">Transposase</fullName>
    </submittedName>
</protein>
<dbReference type="NCBIfam" id="NF033550">
    <property type="entry name" value="transpos_ISL3"/>
    <property type="match status" value="1"/>
</dbReference>
<accession>A0A078LZ43</accession>
<evidence type="ECO:0000259" key="1">
    <source>
        <dbReference type="Pfam" id="PF01610"/>
    </source>
</evidence>
<dbReference type="PANTHER" id="PTHR33498:SF1">
    <property type="entry name" value="TRANSPOSASE FOR INSERTION SEQUENCE ELEMENT IS1557"/>
    <property type="match status" value="1"/>
</dbReference>
<dbReference type="InterPro" id="IPR047951">
    <property type="entry name" value="Transpos_ISL3"/>
</dbReference>
<dbReference type="InterPro" id="IPR002560">
    <property type="entry name" value="Transposase_DDE"/>
</dbReference>
<dbReference type="HOGENOM" id="CLU_041900_1_3_9"/>
<organism evidence="2">
    <name type="scientific">Metalysinibacillus saudimassiliensis</name>
    <dbReference type="NCBI Taxonomy" id="1461583"/>
    <lineage>
        <taxon>Bacteria</taxon>
        <taxon>Bacillati</taxon>
        <taxon>Bacillota</taxon>
        <taxon>Bacilli</taxon>
        <taxon>Bacillales</taxon>
        <taxon>Caryophanaceae</taxon>
        <taxon>Metalysinibacillus</taxon>
    </lineage>
</organism>
<dbReference type="Pfam" id="PF01610">
    <property type="entry name" value="DDE_Tnp_ISL3"/>
    <property type="match status" value="1"/>
</dbReference>
<gene>
    <name evidence="2" type="ORF">BN1050_00589</name>
</gene>
<dbReference type="PANTHER" id="PTHR33498">
    <property type="entry name" value="TRANSPOSASE FOR INSERTION SEQUENCE ELEMENT IS1557"/>
    <property type="match status" value="1"/>
</dbReference>